<dbReference type="InterPro" id="IPR018976">
    <property type="entry name" value="Imelysin-like"/>
</dbReference>
<evidence type="ECO:0000256" key="2">
    <source>
        <dbReference type="ARBA" id="ARBA00022729"/>
    </source>
</evidence>
<dbReference type="EMBL" id="CP040812">
    <property type="protein sequence ID" value="QCY70438.1"/>
    <property type="molecule type" value="Genomic_DNA"/>
</dbReference>
<dbReference type="GO" id="GO:0030313">
    <property type="term" value="C:cell envelope"/>
    <property type="evidence" value="ECO:0007669"/>
    <property type="project" value="UniProtKB-SubCell"/>
</dbReference>
<feature type="domain" description="Imelysin-like" evidence="3">
    <location>
        <begin position="48"/>
        <end position="338"/>
    </location>
</feature>
<reference evidence="4 5" key="1">
    <citation type="submission" date="2019-06" db="EMBL/GenBank/DDBJ databases">
        <title>Complete genome sequence of Antarcticibacterium flavum KCTC 52984T from an Antarctic marine sediment.</title>
        <authorList>
            <person name="Lee Y.M."/>
            <person name="Shin S.C."/>
        </authorList>
    </citation>
    <scope>NUCLEOTIDE SEQUENCE [LARGE SCALE GENOMIC DNA]</scope>
    <source>
        <strain evidence="4 5">KCTC 52984</strain>
    </source>
</reference>
<organism evidence="4 5">
    <name type="scientific">Antarcticibacterium flavum</name>
    <dbReference type="NCBI Taxonomy" id="2058175"/>
    <lineage>
        <taxon>Bacteria</taxon>
        <taxon>Pseudomonadati</taxon>
        <taxon>Bacteroidota</taxon>
        <taxon>Flavobacteriia</taxon>
        <taxon>Flavobacteriales</taxon>
        <taxon>Flavobacteriaceae</taxon>
        <taxon>Antarcticibacterium</taxon>
    </lineage>
</organism>
<accession>A0A5B7X6V0</accession>
<dbReference type="OrthoDB" id="650514at2"/>
<protein>
    <submittedName>
        <fullName evidence="4">Peptidase M75 superfamily protein</fullName>
    </submittedName>
</protein>
<dbReference type="CDD" id="cd14659">
    <property type="entry name" value="Imelysin-like_IPPA"/>
    <property type="match status" value="1"/>
</dbReference>
<proteinExistence type="predicted"/>
<keyword evidence="2" id="KW-0732">Signal</keyword>
<dbReference type="AlphaFoldDB" id="A0A5B7X6V0"/>
<evidence type="ECO:0000256" key="1">
    <source>
        <dbReference type="ARBA" id="ARBA00004196"/>
    </source>
</evidence>
<dbReference type="InterPro" id="IPR038352">
    <property type="entry name" value="Imelysin_sf"/>
</dbReference>
<dbReference type="Proteomes" id="UP000309016">
    <property type="component" value="Chromosome"/>
</dbReference>
<evidence type="ECO:0000313" key="4">
    <source>
        <dbReference type="EMBL" id="QCY70438.1"/>
    </source>
</evidence>
<dbReference type="InterPro" id="IPR034984">
    <property type="entry name" value="Imelysin-like_IPPA"/>
</dbReference>
<name>A0A5B7X6V0_9FLAO</name>
<gene>
    <name evidence="4" type="ORF">FHG64_14050</name>
</gene>
<sequence>MTNYNQFFSLVLVALMLVSCTSDDGEREENGNNFDRGALLENWADNIIVPSFQNFALYTEDLEAETEAFVQDPSEASLAQLRNSFEEAYIQFQTVAPFGVGMAETVNYRMFLNTYPVDVATVKSKIESGSYNLELPSSYDEQGFPALDFLLNGVAEQDADIIEYYSIHTDASNYGEYLQAVSSRINKLTQDVLVHWQGSYRDDFVSNTGSSTTGSVDRFTNNYVMYYEKHLRTGKIGIPAGAFTGNPVPQNVEALYSQDLSKDLYLKAVETVKNFFNGKHFGSNVTGPSYKQYLDHLNTVKNSTDLSSLINTQFDAIEEQANDLNNNFLEQVQSNNTVMLEAFDALQKNVVLLKVDMLQALSISVDYVDTDGD</sequence>
<dbReference type="KEGG" id="afla:FHG64_14050"/>
<evidence type="ECO:0000313" key="5">
    <source>
        <dbReference type="Proteomes" id="UP000309016"/>
    </source>
</evidence>
<dbReference type="RefSeq" id="WP_139066997.1">
    <property type="nucleotide sequence ID" value="NZ_CP040812.1"/>
</dbReference>
<dbReference type="Gene3D" id="1.20.1420.20">
    <property type="entry name" value="M75 peptidase, HXXE motif"/>
    <property type="match status" value="1"/>
</dbReference>
<dbReference type="Pfam" id="PF09375">
    <property type="entry name" value="Peptidase_M75"/>
    <property type="match status" value="1"/>
</dbReference>
<evidence type="ECO:0000259" key="3">
    <source>
        <dbReference type="Pfam" id="PF09375"/>
    </source>
</evidence>
<comment type="subcellular location">
    <subcellularLocation>
        <location evidence="1">Cell envelope</location>
    </subcellularLocation>
</comment>
<keyword evidence="5" id="KW-1185">Reference proteome</keyword>